<dbReference type="GO" id="GO:0043022">
    <property type="term" value="F:ribosome binding"/>
    <property type="evidence" value="ECO:0007669"/>
    <property type="project" value="InterPro"/>
</dbReference>
<organism evidence="7 8">
    <name type="scientific">Cinara cedri</name>
    <dbReference type="NCBI Taxonomy" id="506608"/>
    <lineage>
        <taxon>Eukaryota</taxon>
        <taxon>Metazoa</taxon>
        <taxon>Ecdysozoa</taxon>
        <taxon>Arthropoda</taxon>
        <taxon>Hexapoda</taxon>
        <taxon>Insecta</taxon>
        <taxon>Pterygota</taxon>
        <taxon>Neoptera</taxon>
        <taxon>Paraneoptera</taxon>
        <taxon>Hemiptera</taxon>
        <taxon>Sternorrhyncha</taxon>
        <taxon>Aphidomorpha</taxon>
        <taxon>Aphidoidea</taxon>
        <taxon>Aphididae</taxon>
        <taxon>Lachninae</taxon>
        <taxon>Cinara</taxon>
    </lineage>
</organism>
<dbReference type="SUPFAM" id="SSF50447">
    <property type="entry name" value="Translation proteins"/>
    <property type="match status" value="1"/>
</dbReference>
<evidence type="ECO:0000256" key="3">
    <source>
        <dbReference type="ARBA" id="ARBA00022552"/>
    </source>
</evidence>
<evidence type="ECO:0000256" key="4">
    <source>
        <dbReference type="ARBA" id="ARBA00023186"/>
    </source>
</evidence>
<protein>
    <submittedName>
        <fullName evidence="7">PRC-barrel-like,Translation protein, beta-barrel domain,PRC-barrel domain,RimM protein,16S rRNA processing</fullName>
    </submittedName>
</protein>
<keyword evidence="4" id="KW-0143">Chaperone</keyword>
<evidence type="ECO:0000256" key="2">
    <source>
        <dbReference type="ARBA" id="ARBA00022517"/>
    </source>
</evidence>
<dbReference type="GO" id="GO:0005840">
    <property type="term" value="C:ribosome"/>
    <property type="evidence" value="ECO:0007669"/>
    <property type="project" value="InterPro"/>
</dbReference>
<dbReference type="NCBIfam" id="TIGR02273">
    <property type="entry name" value="16S_RimM"/>
    <property type="match status" value="1"/>
</dbReference>
<dbReference type="SUPFAM" id="SSF50346">
    <property type="entry name" value="PRC-barrel domain"/>
    <property type="match status" value="1"/>
</dbReference>
<dbReference type="InterPro" id="IPR036976">
    <property type="entry name" value="RimM_N_sf"/>
</dbReference>
<dbReference type="InterPro" id="IPR011033">
    <property type="entry name" value="PRC_barrel-like_sf"/>
</dbReference>
<feature type="domain" description="RimM N-terminal" evidence="5">
    <location>
        <begin position="9"/>
        <end position="86"/>
    </location>
</feature>
<dbReference type="InterPro" id="IPR009000">
    <property type="entry name" value="Transl_B-barrel_sf"/>
</dbReference>
<dbReference type="PANTHER" id="PTHR33692:SF1">
    <property type="entry name" value="RIBOSOME MATURATION FACTOR RIMM"/>
    <property type="match status" value="1"/>
</dbReference>
<dbReference type="InterPro" id="IPR056792">
    <property type="entry name" value="PRC_RimM"/>
</dbReference>
<evidence type="ECO:0000313" key="7">
    <source>
        <dbReference type="EMBL" id="VVC35061.1"/>
    </source>
</evidence>
<dbReference type="HAMAP" id="MF_00014">
    <property type="entry name" value="Ribosome_mat_RimM"/>
    <property type="match status" value="1"/>
</dbReference>
<evidence type="ECO:0000313" key="8">
    <source>
        <dbReference type="Proteomes" id="UP000325440"/>
    </source>
</evidence>
<keyword evidence="3" id="KW-0698">rRNA processing</keyword>
<evidence type="ECO:0000259" key="5">
    <source>
        <dbReference type="Pfam" id="PF01782"/>
    </source>
</evidence>
<feature type="domain" description="Ribosome maturation factor RimM PRC barrel" evidence="6">
    <location>
        <begin position="99"/>
        <end position="167"/>
    </location>
</feature>
<dbReference type="Proteomes" id="UP000325440">
    <property type="component" value="Unassembled WGS sequence"/>
</dbReference>
<dbReference type="Gene3D" id="2.30.30.240">
    <property type="entry name" value="PRC-barrel domain"/>
    <property type="match status" value="1"/>
</dbReference>
<evidence type="ECO:0000259" key="6">
    <source>
        <dbReference type="Pfam" id="PF24986"/>
    </source>
</evidence>
<dbReference type="NCBIfam" id="NF011186">
    <property type="entry name" value="PRK14592.1"/>
    <property type="match status" value="1"/>
</dbReference>
<dbReference type="Pfam" id="PF01782">
    <property type="entry name" value="RimM"/>
    <property type="match status" value="1"/>
</dbReference>
<dbReference type="InterPro" id="IPR011961">
    <property type="entry name" value="RimM"/>
</dbReference>
<keyword evidence="1" id="KW-0963">Cytoplasm</keyword>
<dbReference type="EMBL" id="CABPRJ010001043">
    <property type="protein sequence ID" value="VVC35061.1"/>
    <property type="molecule type" value="Genomic_DNA"/>
</dbReference>
<dbReference type="InterPro" id="IPR002676">
    <property type="entry name" value="RimM_N"/>
</dbReference>
<dbReference type="Pfam" id="PF24986">
    <property type="entry name" value="PRC_RimM"/>
    <property type="match status" value="1"/>
</dbReference>
<accession>A0A5E4MUG2</accession>
<dbReference type="GO" id="GO:0006364">
    <property type="term" value="P:rRNA processing"/>
    <property type="evidence" value="ECO:0007669"/>
    <property type="project" value="UniProtKB-KW"/>
</dbReference>
<sequence>MDMDRLVCLGIITSPHGIKGAVKIKTFTEKPENIFSYGELINGDESYKIDSISTVGDNLAIATLNGVNSCDEAELLRNKKLYATQDKLPELDNKNQFYHNDLIGMEVKLENNESYGYVTYIHNFGSGDILEIIATSTKKNIMLSFTQEIFPHINVKKRYMVLSIPEFVD</sequence>
<evidence type="ECO:0000256" key="1">
    <source>
        <dbReference type="ARBA" id="ARBA00022490"/>
    </source>
</evidence>
<gene>
    <name evidence="7" type="ORF">CINCED_3A013262</name>
</gene>
<dbReference type="OrthoDB" id="8300406at2759"/>
<keyword evidence="2" id="KW-0690">Ribosome biogenesis</keyword>
<reference evidence="7 8" key="1">
    <citation type="submission" date="2019-08" db="EMBL/GenBank/DDBJ databases">
        <authorList>
            <person name="Alioto T."/>
            <person name="Alioto T."/>
            <person name="Gomez Garrido J."/>
        </authorList>
    </citation>
    <scope>NUCLEOTIDE SEQUENCE [LARGE SCALE GENOMIC DNA]</scope>
</reference>
<name>A0A5E4MUG2_9HEMI</name>
<proteinExistence type="inferred from homology"/>
<dbReference type="PANTHER" id="PTHR33692">
    <property type="entry name" value="RIBOSOME MATURATION FACTOR RIMM"/>
    <property type="match status" value="1"/>
</dbReference>
<dbReference type="AlphaFoldDB" id="A0A5E4MUG2"/>
<dbReference type="Gene3D" id="2.40.30.60">
    <property type="entry name" value="RimM"/>
    <property type="match status" value="1"/>
</dbReference>
<keyword evidence="8" id="KW-1185">Reference proteome</keyword>